<protein>
    <submittedName>
        <fullName evidence="2">Uncharacterized protein</fullName>
    </submittedName>
</protein>
<dbReference type="AlphaFoldDB" id="A0A3P7NS14"/>
<dbReference type="KEGG" id="cbar:PATL70BA_0152"/>
<gene>
    <name evidence="2" type="ORF">PATL70BA_0152</name>
</gene>
<name>A0A3P7NS14_9FIRM</name>
<dbReference type="EMBL" id="LR130778">
    <property type="protein sequence ID" value="VDN45994.1"/>
    <property type="molecule type" value="Genomic_DNA"/>
</dbReference>
<accession>A0A3P7NS14</accession>
<evidence type="ECO:0000313" key="2">
    <source>
        <dbReference type="EMBL" id="VDN45994.1"/>
    </source>
</evidence>
<reference evidence="2 3" key="1">
    <citation type="submission" date="2018-09" db="EMBL/GenBank/DDBJ databases">
        <authorList>
            <person name="Postec A."/>
        </authorList>
    </citation>
    <scope>NUCLEOTIDE SEQUENCE [LARGE SCALE GENOMIC DNA]</scope>
    <source>
        <strain evidence="2">70B-A</strain>
    </source>
</reference>
<evidence type="ECO:0000256" key="1">
    <source>
        <dbReference type="SAM" id="Phobius"/>
    </source>
</evidence>
<evidence type="ECO:0000313" key="3">
    <source>
        <dbReference type="Proteomes" id="UP000279029"/>
    </source>
</evidence>
<dbReference type="Proteomes" id="UP000279029">
    <property type="component" value="Chromosome"/>
</dbReference>
<feature type="transmembrane region" description="Helical" evidence="1">
    <location>
        <begin position="66"/>
        <end position="81"/>
    </location>
</feature>
<keyword evidence="1" id="KW-1133">Transmembrane helix</keyword>
<proteinExistence type="predicted"/>
<sequence>MKIKKIVSIVIVLIINLSVLMIFKNIDYSLLTCILSYFVVTMVAIFKPELIGNDKISDSSVKLKENLWSFVVIVILLIILIL</sequence>
<keyword evidence="1" id="KW-0472">Membrane</keyword>
<feature type="transmembrane region" description="Helical" evidence="1">
    <location>
        <begin position="28"/>
        <end position="46"/>
    </location>
</feature>
<feature type="transmembrane region" description="Helical" evidence="1">
    <location>
        <begin position="6"/>
        <end position="23"/>
    </location>
</feature>
<keyword evidence="1" id="KW-0812">Transmembrane</keyword>
<keyword evidence="3" id="KW-1185">Reference proteome</keyword>
<organism evidence="2 3">
    <name type="scientific">Petrocella atlantisensis</name>
    <dbReference type="NCBI Taxonomy" id="2173034"/>
    <lineage>
        <taxon>Bacteria</taxon>
        <taxon>Bacillati</taxon>
        <taxon>Bacillota</taxon>
        <taxon>Clostridia</taxon>
        <taxon>Lachnospirales</taxon>
        <taxon>Vallitaleaceae</taxon>
        <taxon>Petrocella</taxon>
    </lineage>
</organism>